<evidence type="ECO:0000313" key="5">
    <source>
        <dbReference type="EMBL" id="JAR94065.1"/>
    </source>
</evidence>
<evidence type="ECO:0000256" key="3">
    <source>
        <dbReference type="SAM" id="MobiDB-lite"/>
    </source>
</evidence>
<accession>A0A131XX70</accession>
<reference evidence="4" key="1">
    <citation type="submission" date="2016-02" db="EMBL/GenBank/DDBJ databases">
        <title>RNAseq analyses of the midgut from blood- or serum-fed Ixodes ricinus ticks.</title>
        <authorList>
            <person name="Perner J."/>
            <person name="Provaznik J."/>
            <person name="Schrenkova J."/>
            <person name="Urbanova V."/>
            <person name="Ribeiro J.M."/>
            <person name="Kopacek P."/>
        </authorList>
    </citation>
    <scope>NUCLEOTIDE SEQUENCE</scope>
    <source>
        <tissue evidence="4">Gut</tissue>
    </source>
</reference>
<dbReference type="EMBL" id="GEGO01001339">
    <property type="protein sequence ID" value="JAR94065.1"/>
    <property type="molecule type" value="Transcribed_RNA"/>
</dbReference>
<dbReference type="GO" id="GO:0005737">
    <property type="term" value="C:cytoplasm"/>
    <property type="evidence" value="ECO:0007669"/>
    <property type="project" value="TreeGrafter"/>
</dbReference>
<feature type="region of interest" description="Disordered" evidence="3">
    <location>
        <begin position="266"/>
        <end position="289"/>
    </location>
</feature>
<comment type="similarity">
    <text evidence="1">Belongs to the ATP synthase subunit s family.</text>
</comment>
<dbReference type="EMBL" id="GEFM01005625">
    <property type="protein sequence ID" value="JAP70171.1"/>
    <property type="molecule type" value="mRNA"/>
</dbReference>
<dbReference type="SUPFAM" id="SSF52047">
    <property type="entry name" value="RNI-like"/>
    <property type="match status" value="1"/>
</dbReference>
<evidence type="ECO:0000313" key="4">
    <source>
        <dbReference type="EMBL" id="JAP70171.1"/>
    </source>
</evidence>
<reference evidence="5" key="2">
    <citation type="journal article" date="2018" name="PLoS Negl. Trop. Dis.">
        <title>Sialome diversity of ticks revealed by RNAseq of single tick salivary glands.</title>
        <authorList>
            <person name="Perner J."/>
            <person name="Kropackova S."/>
            <person name="Kopacek P."/>
            <person name="Ribeiro J.M."/>
        </authorList>
    </citation>
    <scope>NUCLEOTIDE SEQUENCE</scope>
    <source>
        <strain evidence="5">Siblings of single egg batch collected in Ceske Budejovice</strain>
        <tissue evidence="5">Salivary glands</tissue>
    </source>
</reference>
<protein>
    <recommendedName>
        <fullName evidence="2">ATP synthase subunit s-like protein</fullName>
    </recommendedName>
</protein>
<dbReference type="FunFam" id="3.80.10.10:FF:000168">
    <property type="entry name" value="Distal membrane arm assembly complex 2"/>
    <property type="match status" value="1"/>
</dbReference>
<organism evidence="4">
    <name type="scientific">Ixodes ricinus</name>
    <name type="common">Common tick</name>
    <name type="synonym">Acarus ricinus</name>
    <dbReference type="NCBI Taxonomy" id="34613"/>
    <lineage>
        <taxon>Eukaryota</taxon>
        <taxon>Metazoa</taxon>
        <taxon>Ecdysozoa</taxon>
        <taxon>Arthropoda</taxon>
        <taxon>Chelicerata</taxon>
        <taxon>Arachnida</taxon>
        <taxon>Acari</taxon>
        <taxon>Parasitiformes</taxon>
        <taxon>Ixodida</taxon>
        <taxon>Ixodoidea</taxon>
        <taxon>Ixodidae</taxon>
        <taxon>Ixodinae</taxon>
        <taxon>Ixodes</taxon>
    </lineage>
</organism>
<dbReference type="InterPro" id="IPR050648">
    <property type="entry name" value="F-box_LRR-repeat"/>
</dbReference>
<evidence type="ECO:0000256" key="2">
    <source>
        <dbReference type="ARBA" id="ARBA00076566"/>
    </source>
</evidence>
<evidence type="ECO:0000256" key="1">
    <source>
        <dbReference type="ARBA" id="ARBA00006901"/>
    </source>
</evidence>
<dbReference type="PANTHER" id="PTHR13382">
    <property type="entry name" value="MITOCHONDRIAL ATP SYNTHASE COUPLING FACTOR B"/>
    <property type="match status" value="1"/>
</dbReference>
<dbReference type="Gene3D" id="3.80.10.10">
    <property type="entry name" value="Ribonuclease Inhibitor"/>
    <property type="match status" value="1"/>
</dbReference>
<name>A0A131XX70_IXORI</name>
<sequence>MLRRSYLLLAPHLTGDLPKMPQFTVLRHLMRRRKKDDKMDNPDLIPPDTISNVFTTLVPRKGIGVDFASFLHRMPLYFTEEARRERQEKQILHRRLSNQKFYAERHGILGPDLAAASFLVFRGAAVKFHGKDDWYRKAEDGSTGLPQSYEEGWRVEAVDASEVELLYEGLDNLTNLGGLKALRLCGCPFVDDWFLDRLSQFKDSLEQLDLSGCPQITHRGLSALYRLRNLKTLTLRYLSHVEHLQLVALMLEDAIPGLEVKGVDFSLPPPSTDNREEAQADGLDIGTRS</sequence>
<dbReference type="AlphaFoldDB" id="A0A131XX70"/>
<proteinExistence type="evidence at transcript level"/>
<dbReference type="InterPro" id="IPR032675">
    <property type="entry name" value="LRR_dom_sf"/>
</dbReference>